<dbReference type="SUPFAM" id="SSF48371">
    <property type="entry name" value="ARM repeat"/>
    <property type="match status" value="1"/>
</dbReference>
<gene>
    <name evidence="1" type="ORF">MHHB_P0722</name>
</gene>
<dbReference type="EMBL" id="BFAX01000003">
    <property type="protein sequence ID" value="GBF36492.1"/>
    <property type="molecule type" value="Genomic_DNA"/>
</dbReference>
<accession>A0A401HQL8</accession>
<dbReference type="RefSeq" id="WP_131007263.1">
    <property type="nucleotide sequence ID" value="NZ_BFAX01000003.1"/>
</dbReference>
<dbReference type="AlphaFoldDB" id="A0A401HQL8"/>
<dbReference type="Gene3D" id="1.25.10.10">
    <property type="entry name" value="Leucine-rich Repeat Variant"/>
    <property type="match status" value="1"/>
</dbReference>
<organism evidence="1 2">
    <name type="scientific">Methanofervidicoccus abyssi</name>
    <dbReference type="NCBI Taxonomy" id="2082189"/>
    <lineage>
        <taxon>Archaea</taxon>
        <taxon>Methanobacteriati</taxon>
        <taxon>Methanobacteriota</taxon>
        <taxon>Methanomada group</taxon>
        <taxon>Methanococci</taxon>
        <taxon>Methanococcales</taxon>
        <taxon>Methanofervidicoccus</taxon>
    </lineage>
</organism>
<dbReference type="Proteomes" id="UP000290527">
    <property type="component" value="Unassembled WGS sequence"/>
</dbReference>
<dbReference type="OrthoDB" id="60168at2157"/>
<keyword evidence="2" id="KW-1185">Reference proteome</keyword>
<comment type="caution">
    <text evidence="1">The sequence shown here is derived from an EMBL/GenBank/DDBJ whole genome shotgun (WGS) entry which is preliminary data.</text>
</comment>
<evidence type="ECO:0008006" key="3">
    <source>
        <dbReference type="Google" id="ProtNLM"/>
    </source>
</evidence>
<dbReference type="InterPro" id="IPR011989">
    <property type="entry name" value="ARM-like"/>
</dbReference>
<sequence length="308" mass="36124">MVLPLSYLKSHKLKKLILKGHLLKAQKLIESDMSLLKYLLEFVGSEDTKLSSNSIYLLTKIVLKHKMNHKKLLPYIKKFLNSDSDEIVLNTLMCLKLLLKENPDYFKYVEKEIYELNRRSVNVLIRENTWELIKSYGDIKKIGNVKPQRSSLYEKLIKLKESIKQQTLIKKLIDLGESLLNLSSVKKLTISVEKIESSIKKEDLKGMLKLIEKGKLEELSPLNVAYCFSVLTTLDKKEEIEKYIDNVFKLIFSDNEIIRNTALHTIYEITKKYPDLIYKRIDTLRNYCRKYGRNILIEEIFQELSKAI</sequence>
<name>A0A401HQL8_9EURY</name>
<proteinExistence type="predicted"/>
<reference evidence="1 2" key="1">
    <citation type="journal article" date="2019" name="Int. J. Syst. Evol. Microbiol.">
        <title>Methanofervidicoccus abyssi gen. nov., sp. nov., a hydrogenotrophic methanogen, isolated from a hydrothermal vent chimney in the Mid-Cayman Spreading Center, the Caribbean Sea.</title>
        <authorList>
            <person name="Sakai S."/>
            <person name="Takaki Y."/>
            <person name="Miyazaki M."/>
            <person name="Ogawara M."/>
            <person name="Yanagawa K."/>
            <person name="Miyazaki J."/>
            <person name="Takai K."/>
        </authorList>
    </citation>
    <scope>NUCLEOTIDE SEQUENCE [LARGE SCALE GENOMIC DNA]</scope>
    <source>
        <strain evidence="1 2">HHB</strain>
    </source>
</reference>
<protein>
    <recommendedName>
        <fullName evidence="3">Condensin complex subunit 1 C-terminal domain-containing protein</fullName>
    </recommendedName>
</protein>
<evidence type="ECO:0000313" key="1">
    <source>
        <dbReference type="EMBL" id="GBF36492.1"/>
    </source>
</evidence>
<dbReference type="InterPro" id="IPR016024">
    <property type="entry name" value="ARM-type_fold"/>
</dbReference>
<evidence type="ECO:0000313" key="2">
    <source>
        <dbReference type="Proteomes" id="UP000290527"/>
    </source>
</evidence>